<reference evidence="2" key="1">
    <citation type="journal article" date="2015" name="Nature">
        <title>Complex archaea that bridge the gap between prokaryotes and eukaryotes.</title>
        <authorList>
            <person name="Spang A."/>
            <person name="Saw J.H."/>
            <person name="Jorgensen S.L."/>
            <person name="Zaremba-Niedzwiedzka K."/>
            <person name="Martijn J."/>
            <person name="Lind A.E."/>
            <person name="van Eijk R."/>
            <person name="Schleper C."/>
            <person name="Guy L."/>
            <person name="Ettema T.J."/>
        </authorList>
    </citation>
    <scope>NUCLEOTIDE SEQUENCE</scope>
</reference>
<name>A0A0F9THY7_9ZZZZ</name>
<proteinExistence type="predicted"/>
<accession>A0A0F9THY7</accession>
<organism evidence="2">
    <name type="scientific">marine sediment metagenome</name>
    <dbReference type="NCBI Taxonomy" id="412755"/>
    <lineage>
        <taxon>unclassified sequences</taxon>
        <taxon>metagenomes</taxon>
        <taxon>ecological metagenomes</taxon>
    </lineage>
</organism>
<evidence type="ECO:0000313" key="2">
    <source>
        <dbReference type="EMBL" id="KKN78854.1"/>
    </source>
</evidence>
<sequence>MKTGIIKSIQPNGGYQSQNGYINTSMMTIDVAGEGQITGEIGSKSQPYPMNVGEEITFEIKNTEHGVKFKKVNPEYRQAYQSASQGDGQAAQQSNATARTIVQPTGKDEMICRQTAGKVAGEVVAAWITKEGVGFDIVGKLLELSDIMATWFIEGTKKKMPGEDELGF</sequence>
<protein>
    <submittedName>
        <fullName evidence="2">Uncharacterized protein</fullName>
    </submittedName>
</protein>
<feature type="region of interest" description="Disordered" evidence="1">
    <location>
        <begin position="81"/>
        <end position="102"/>
    </location>
</feature>
<dbReference type="AlphaFoldDB" id="A0A0F9THY7"/>
<comment type="caution">
    <text evidence="2">The sequence shown here is derived from an EMBL/GenBank/DDBJ whole genome shotgun (WGS) entry which is preliminary data.</text>
</comment>
<gene>
    <name evidence="2" type="ORF">LCGC14_0346260</name>
</gene>
<evidence type="ECO:0000256" key="1">
    <source>
        <dbReference type="SAM" id="MobiDB-lite"/>
    </source>
</evidence>
<feature type="compositionally biased region" description="Low complexity" evidence="1">
    <location>
        <begin position="81"/>
        <end position="96"/>
    </location>
</feature>
<dbReference type="EMBL" id="LAZR01000256">
    <property type="protein sequence ID" value="KKN78854.1"/>
    <property type="molecule type" value="Genomic_DNA"/>
</dbReference>